<evidence type="ECO:0000259" key="8">
    <source>
        <dbReference type="Pfam" id="PF02775"/>
    </source>
</evidence>
<dbReference type="UniPathway" id="UPA01057">
    <property type="reaction ID" value="UER00164"/>
</dbReference>
<evidence type="ECO:0000256" key="2">
    <source>
        <dbReference type="ARBA" id="ARBA00022723"/>
    </source>
</evidence>
<evidence type="ECO:0000256" key="4">
    <source>
        <dbReference type="ARBA" id="ARBA00023052"/>
    </source>
</evidence>
<keyword evidence="7" id="KW-0175">Coiled coil</keyword>
<comment type="cofactor">
    <cofactor evidence="6">
        <name>Mg(2+)</name>
        <dbReference type="ChEBI" id="CHEBI:18420"/>
    </cofactor>
    <cofactor evidence="6">
        <name>Mn(2+)</name>
        <dbReference type="ChEBI" id="CHEBI:29035"/>
    </cofactor>
</comment>
<keyword evidence="2 6" id="KW-0479">Metal-binding</keyword>
<dbReference type="EMBL" id="DSUJ01000008">
    <property type="protein sequence ID" value="HFI91558.1"/>
    <property type="molecule type" value="Genomic_DNA"/>
</dbReference>
<sequence>MKIKINRNILWTTVFTDFLVKAGIKYACISPGSRSTPLTFAIATEKKIKSFPVVDERSSAFFALGIAKATDSPVVLVTTSGTATAELYPAIIEAYQSRIPLIVCTADRPSYLRNTGANQTINQENIYKNHIRFFYDISLPSTDKKNIEKFLKTVNQAITVSTQINQGPVHLNFQFEKPFEPDSITDEIDESIISFSESLSKRLLFNHKSINQIQKFAIDFKAVDLITIGAGKFSDKFIQLLNRISVKHHIPVFADANSGLRFSKQEIANLIVNYEALVRNNKLRNFFLPKTVIHFGRNLTSQQLEDFIVQIRSERIIVNEFGDRFDTTKKAKIIKTNPVNFLQDLLNKQIEKALSEILNHLKNLDDKIEVIKRNTFQNSINEVNVLFQLIEVIPDNSNLFIGNSLPVRDLEFFASKKNKRINVFQNRGASGIDGIISTAFGIAHSSKSPTYLVIGDLSFYYDLNSLLLAEKFEVPLKIILINNNGGRIFDYLPIAKQQKVFDKYFRTPLNLDFKKIAQGFGISHKLVRSLSHYKKEILNSNKSKSCLILEVRTDSLLTKSLKEKFWNSTKKLLM</sequence>
<evidence type="ECO:0000256" key="5">
    <source>
        <dbReference type="ARBA" id="ARBA00023211"/>
    </source>
</evidence>
<feature type="domain" description="Menaquinone biosynthesis protein MenD middle" evidence="10">
    <location>
        <begin position="230"/>
        <end position="401"/>
    </location>
</feature>
<evidence type="ECO:0000259" key="10">
    <source>
        <dbReference type="Pfam" id="PF16582"/>
    </source>
</evidence>
<dbReference type="InterPro" id="IPR011766">
    <property type="entry name" value="TPP_enzyme_TPP-bd"/>
</dbReference>
<dbReference type="Gene3D" id="3.40.50.1220">
    <property type="entry name" value="TPP-binding domain"/>
    <property type="match status" value="1"/>
</dbReference>
<reference evidence="11" key="1">
    <citation type="journal article" date="2020" name="mSystems">
        <title>Genome- and Community-Level Interaction Insights into Carbon Utilization and Element Cycling Functions of Hydrothermarchaeota in Hydrothermal Sediment.</title>
        <authorList>
            <person name="Zhou Z."/>
            <person name="Liu Y."/>
            <person name="Xu W."/>
            <person name="Pan J."/>
            <person name="Luo Z.H."/>
            <person name="Li M."/>
        </authorList>
    </citation>
    <scope>NUCLEOTIDE SEQUENCE [LARGE SCALE GENOMIC DNA]</scope>
    <source>
        <strain evidence="11">SpSt-479</strain>
    </source>
</reference>
<evidence type="ECO:0000256" key="6">
    <source>
        <dbReference type="HAMAP-Rule" id="MF_01659"/>
    </source>
</evidence>
<comment type="catalytic activity">
    <reaction evidence="6">
        <text>isochorismate + 2-oxoglutarate + H(+) = 5-enolpyruvoyl-6-hydroxy-2-succinyl-cyclohex-3-ene-1-carboxylate + CO2</text>
        <dbReference type="Rhea" id="RHEA:25593"/>
        <dbReference type="ChEBI" id="CHEBI:15378"/>
        <dbReference type="ChEBI" id="CHEBI:16526"/>
        <dbReference type="ChEBI" id="CHEBI:16810"/>
        <dbReference type="ChEBI" id="CHEBI:29780"/>
        <dbReference type="ChEBI" id="CHEBI:58818"/>
        <dbReference type="EC" id="2.2.1.9"/>
    </reaction>
</comment>
<dbReference type="Pfam" id="PF16582">
    <property type="entry name" value="TPP_enzyme_M_2"/>
    <property type="match status" value="1"/>
</dbReference>
<evidence type="ECO:0000313" key="11">
    <source>
        <dbReference type="EMBL" id="HFI91558.1"/>
    </source>
</evidence>
<dbReference type="CDD" id="cd02009">
    <property type="entry name" value="TPP_SHCHC_synthase"/>
    <property type="match status" value="1"/>
</dbReference>
<feature type="coiled-coil region" evidence="7">
    <location>
        <begin position="347"/>
        <end position="374"/>
    </location>
</feature>
<dbReference type="Pfam" id="PF02776">
    <property type="entry name" value="TPP_enzyme_N"/>
    <property type="match status" value="1"/>
</dbReference>
<dbReference type="HAMAP" id="MF_01659">
    <property type="entry name" value="MenD"/>
    <property type="match status" value="1"/>
</dbReference>
<dbReference type="InterPro" id="IPR029061">
    <property type="entry name" value="THDP-binding"/>
</dbReference>
<dbReference type="PANTHER" id="PTHR42916">
    <property type="entry name" value="2-SUCCINYL-5-ENOLPYRUVYL-6-HYDROXY-3-CYCLOHEXENE-1-CARBOXYLATE SYNTHASE"/>
    <property type="match status" value="1"/>
</dbReference>
<dbReference type="GO" id="GO:0000287">
    <property type="term" value="F:magnesium ion binding"/>
    <property type="evidence" value="ECO:0007669"/>
    <property type="project" value="UniProtKB-UniRule"/>
</dbReference>
<accession>A0A7V2ZKC1</accession>
<dbReference type="InterPro" id="IPR012001">
    <property type="entry name" value="Thiamin_PyroP_enz_TPP-bd_dom"/>
</dbReference>
<dbReference type="GO" id="GO:0030145">
    <property type="term" value="F:manganese ion binding"/>
    <property type="evidence" value="ECO:0007669"/>
    <property type="project" value="UniProtKB-UniRule"/>
</dbReference>
<keyword evidence="4 6" id="KW-0786">Thiamine pyrophosphate</keyword>
<dbReference type="EC" id="2.2.1.9" evidence="6"/>
<dbReference type="CDD" id="cd07037">
    <property type="entry name" value="TPP_PYR_MenD"/>
    <property type="match status" value="1"/>
</dbReference>
<keyword evidence="3 6" id="KW-0460">Magnesium</keyword>
<feature type="domain" description="Thiamine pyrophosphate enzyme TPP-binding" evidence="8">
    <location>
        <begin position="435"/>
        <end position="539"/>
    </location>
</feature>
<dbReference type="GO" id="GO:0070204">
    <property type="term" value="F:2-succinyl-5-enolpyruvyl-6-hydroxy-3-cyclohexene-1-carboxylic-acid synthase activity"/>
    <property type="evidence" value="ECO:0007669"/>
    <property type="project" value="UniProtKB-UniRule"/>
</dbReference>
<keyword evidence="1 6" id="KW-0808">Transferase</keyword>
<dbReference type="Pfam" id="PF02775">
    <property type="entry name" value="TPP_enzyme_C"/>
    <property type="match status" value="1"/>
</dbReference>
<dbReference type="GO" id="GO:0009234">
    <property type="term" value="P:menaquinone biosynthetic process"/>
    <property type="evidence" value="ECO:0007669"/>
    <property type="project" value="UniProtKB-UniRule"/>
</dbReference>
<dbReference type="InterPro" id="IPR032264">
    <property type="entry name" value="MenD_middle"/>
</dbReference>
<comment type="pathway">
    <text evidence="6">Quinol/quinone metabolism; 1,4-dihydroxy-2-naphthoate biosynthesis; 1,4-dihydroxy-2-naphthoate from chorismate: step 2/7.</text>
</comment>
<comment type="cofactor">
    <cofactor evidence="6">
        <name>thiamine diphosphate</name>
        <dbReference type="ChEBI" id="CHEBI:58937"/>
    </cofactor>
    <text evidence="6">Binds 1 thiamine pyrophosphate per subunit.</text>
</comment>
<comment type="caution">
    <text evidence="11">The sequence shown here is derived from an EMBL/GenBank/DDBJ whole genome shotgun (WGS) entry which is preliminary data.</text>
</comment>
<dbReference type="NCBIfam" id="TIGR00173">
    <property type="entry name" value="menD"/>
    <property type="match status" value="1"/>
</dbReference>
<keyword evidence="6" id="KW-0474">Menaquinone biosynthesis</keyword>
<dbReference type="PIRSF" id="PIRSF004983">
    <property type="entry name" value="MenD"/>
    <property type="match status" value="1"/>
</dbReference>
<feature type="domain" description="Thiamine pyrophosphate enzyme N-terminal TPP-binding" evidence="9">
    <location>
        <begin position="13"/>
        <end position="125"/>
    </location>
</feature>
<comment type="function">
    <text evidence="6">Catalyzes the thiamine diphosphate-dependent decarboxylation of 2-oxoglutarate and the subsequent addition of the resulting succinic semialdehyde-thiamine pyrophosphate anion to isochorismate to yield 2-succinyl-5-enolpyruvyl-6-hydroxy-3-cyclohexene-1-carboxylate (SEPHCHC).</text>
</comment>
<comment type="pathway">
    <text evidence="6">Quinol/quinone metabolism; menaquinone biosynthesis.</text>
</comment>
<protein>
    <recommendedName>
        <fullName evidence="6">2-succinyl-5-enolpyruvyl-6-hydroxy-3-cyclohexene-1-carboxylate synthase</fullName>
        <shortName evidence="6">SEPHCHC synthase</shortName>
        <ecNumber evidence="6">2.2.1.9</ecNumber>
    </recommendedName>
    <alternativeName>
        <fullName evidence="6">Menaquinone biosynthesis protein MenD</fullName>
    </alternativeName>
</protein>
<comment type="subunit">
    <text evidence="6">Homodimer.</text>
</comment>
<comment type="similarity">
    <text evidence="6">Belongs to the TPP enzyme family. MenD subfamily.</text>
</comment>
<evidence type="ECO:0000256" key="1">
    <source>
        <dbReference type="ARBA" id="ARBA00022679"/>
    </source>
</evidence>
<dbReference type="InterPro" id="IPR004433">
    <property type="entry name" value="MenaQ_synth_MenD"/>
</dbReference>
<organism evidence="11">
    <name type="scientific">Ignavibacterium album</name>
    <dbReference type="NCBI Taxonomy" id="591197"/>
    <lineage>
        <taxon>Bacteria</taxon>
        <taxon>Pseudomonadati</taxon>
        <taxon>Ignavibacteriota</taxon>
        <taxon>Ignavibacteria</taxon>
        <taxon>Ignavibacteriales</taxon>
        <taxon>Ignavibacteriaceae</taxon>
        <taxon>Ignavibacterium</taxon>
    </lineage>
</organism>
<dbReference type="Gene3D" id="3.40.50.970">
    <property type="match status" value="2"/>
</dbReference>
<proteinExistence type="inferred from homology"/>
<evidence type="ECO:0000259" key="9">
    <source>
        <dbReference type="Pfam" id="PF02776"/>
    </source>
</evidence>
<dbReference type="AlphaFoldDB" id="A0A7V2ZKC1"/>
<evidence type="ECO:0000256" key="7">
    <source>
        <dbReference type="SAM" id="Coils"/>
    </source>
</evidence>
<keyword evidence="5 6" id="KW-0464">Manganese</keyword>
<evidence type="ECO:0000256" key="3">
    <source>
        <dbReference type="ARBA" id="ARBA00022842"/>
    </source>
</evidence>
<gene>
    <name evidence="6 11" type="primary">menD</name>
    <name evidence="11" type="ORF">ENS31_08545</name>
</gene>
<dbReference type="SUPFAM" id="SSF52518">
    <property type="entry name" value="Thiamin diphosphate-binding fold (THDP-binding)"/>
    <property type="match status" value="2"/>
</dbReference>
<dbReference type="GO" id="GO:0030976">
    <property type="term" value="F:thiamine pyrophosphate binding"/>
    <property type="evidence" value="ECO:0007669"/>
    <property type="project" value="UniProtKB-UniRule"/>
</dbReference>
<dbReference type="UniPathway" id="UPA00079"/>
<name>A0A7V2ZKC1_9BACT</name>
<dbReference type="PANTHER" id="PTHR42916:SF1">
    <property type="entry name" value="PROTEIN PHYLLO, CHLOROPLASTIC"/>
    <property type="match status" value="1"/>
</dbReference>